<gene>
    <name evidence="2" type="ORF">FA13DRAFT_1718315</name>
</gene>
<keyword evidence="3" id="KW-1185">Reference proteome</keyword>
<proteinExistence type="predicted"/>
<evidence type="ECO:0000256" key="1">
    <source>
        <dbReference type="SAM" id="MobiDB-lite"/>
    </source>
</evidence>
<accession>A0A4Y7SFN5</accession>
<evidence type="ECO:0000313" key="3">
    <source>
        <dbReference type="Proteomes" id="UP000298030"/>
    </source>
</evidence>
<dbReference type="Proteomes" id="UP000298030">
    <property type="component" value="Unassembled WGS sequence"/>
</dbReference>
<organism evidence="2 3">
    <name type="scientific">Coprinellus micaceus</name>
    <name type="common">Glistening ink-cap mushroom</name>
    <name type="synonym">Coprinus micaceus</name>
    <dbReference type="NCBI Taxonomy" id="71717"/>
    <lineage>
        <taxon>Eukaryota</taxon>
        <taxon>Fungi</taxon>
        <taxon>Dikarya</taxon>
        <taxon>Basidiomycota</taxon>
        <taxon>Agaricomycotina</taxon>
        <taxon>Agaricomycetes</taxon>
        <taxon>Agaricomycetidae</taxon>
        <taxon>Agaricales</taxon>
        <taxon>Agaricineae</taxon>
        <taxon>Psathyrellaceae</taxon>
        <taxon>Coprinellus</taxon>
    </lineage>
</organism>
<dbReference type="AlphaFoldDB" id="A0A4Y7SFN5"/>
<feature type="region of interest" description="Disordered" evidence="1">
    <location>
        <begin position="199"/>
        <end position="221"/>
    </location>
</feature>
<name>A0A4Y7SFN5_COPMI</name>
<reference evidence="2 3" key="1">
    <citation type="journal article" date="2019" name="Nat. Ecol. Evol.">
        <title>Megaphylogeny resolves global patterns of mushroom evolution.</title>
        <authorList>
            <person name="Varga T."/>
            <person name="Krizsan K."/>
            <person name="Foldi C."/>
            <person name="Dima B."/>
            <person name="Sanchez-Garcia M."/>
            <person name="Sanchez-Ramirez S."/>
            <person name="Szollosi G.J."/>
            <person name="Szarkandi J.G."/>
            <person name="Papp V."/>
            <person name="Albert L."/>
            <person name="Andreopoulos W."/>
            <person name="Angelini C."/>
            <person name="Antonin V."/>
            <person name="Barry K.W."/>
            <person name="Bougher N.L."/>
            <person name="Buchanan P."/>
            <person name="Buyck B."/>
            <person name="Bense V."/>
            <person name="Catcheside P."/>
            <person name="Chovatia M."/>
            <person name="Cooper J."/>
            <person name="Damon W."/>
            <person name="Desjardin D."/>
            <person name="Finy P."/>
            <person name="Geml J."/>
            <person name="Haridas S."/>
            <person name="Hughes K."/>
            <person name="Justo A."/>
            <person name="Karasinski D."/>
            <person name="Kautmanova I."/>
            <person name="Kiss B."/>
            <person name="Kocsube S."/>
            <person name="Kotiranta H."/>
            <person name="LaButti K.M."/>
            <person name="Lechner B.E."/>
            <person name="Liimatainen K."/>
            <person name="Lipzen A."/>
            <person name="Lukacs Z."/>
            <person name="Mihaltcheva S."/>
            <person name="Morgado L.N."/>
            <person name="Niskanen T."/>
            <person name="Noordeloos M.E."/>
            <person name="Ohm R.A."/>
            <person name="Ortiz-Santana B."/>
            <person name="Ovrebo C."/>
            <person name="Racz N."/>
            <person name="Riley R."/>
            <person name="Savchenko A."/>
            <person name="Shiryaev A."/>
            <person name="Soop K."/>
            <person name="Spirin V."/>
            <person name="Szebenyi C."/>
            <person name="Tomsovsky M."/>
            <person name="Tulloss R.E."/>
            <person name="Uehling J."/>
            <person name="Grigoriev I.V."/>
            <person name="Vagvolgyi C."/>
            <person name="Papp T."/>
            <person name="Martin F.M."/>
            <person name="Miettinen O."/>
            <person name="Hibbett D.S."/>
            <person name="Nagy L.G."/>
        </authorList>
    </citation>
    <scope>NUCLEOTIDE SEQUENCE [LARGE SCALE GENOMIC DNA]</scope>
    <source>
        <strain evidence="2 3">FP101781</strain>
    </source>
</reference>
<protein>
    <submittedName>
        <fullName evidence="2">Uncharacterized protein</fullName>
    </submittedName>
</protein>
<feature type="compositionally biased region" description="Polar residues" evidence="1">
    <location>
        <begin position="202"/>
        <end position="221"/>
    </location>
</feature>
<evidence type="ECO:0000313" key="2">
    <source>
        <dbReference type="EMBL" id="TEB19915.1"/>
    </source>
</evidence>
<dbReference type="EMBL" id="QPFP01000163">
    <property type="protein sequence ID" value="TEB19915.1"/>
    <property type="molecule type" value="Genomic_DNA"/>
</dbReference>
<sequence>MNQLFLTLPASDYLWGWRSRGHRIQKREITTTTRNNWNEECVPGTTTQAVHVDGPSDPYTVATTAPRPYLDESTPSNVSPPLIQITFEDSLHVFALPIARLPSRKGEKLMGEEDGAAYDGGEEPRHASGCFDPNSESAFGAAFDSTLGFETAQTVLLLLMAMLSTCSVTPGKLGRDFHLSCLVPSVRCNRRTPKIETVPTVLPTSPNSKRQPNVSIPKASTPSCNALEPAIGYDEVPWRDGRFDYKSNQRSVGTRGRRYPFKDWCLELRSPEVEHKLFRRSFAATSRLGYGHPAPHRPANGLQYSRYKPARLDPHALPPGAWPPSPGPSFHLQWSLTGPFEVHGDNAGIFETAVTRTGHAISPGR</sequence>
<comment type="caution">
    <text evidence="2">The sequence shown here is derived from an EMBL/GenBank/DDBJ whole genome shotgun (WGS) entry which is preliminary data.</text>
</comment>